<dbReference type="eggNOG" id="COG0470">
    <property type="taxonomic scope" value="Bacteria"/>
</dbReference>
<dbReference type="Gene3D" id="3.40.50.300">
    <property type="entry name" value="P-loop containing nucleotide triphosphate hydrolases"/>
    <property type="match status" value="1"/>
</dbReference>
<dbReference type="PANTHER" id="PTHR11669:SF8">
    <property type="entry name" value="DNA POLYMERASE III SUBUNIT DELTA"/>
    <property type="match status" value="1"/>
</dbReference>
<dbReference type="Proteomes" id="UP000028730">
    <property type="component" value="Unassembled WGS sequence"/>
</dbReference>
<feature type="domain" description="AAA+ ATPase" evidence="2">
    <location>
        <begin position="63"/>
        <end position="203"/>
    </location>
</feature>
<feature type="region of interest" description="Disordered" evidence="1">
    <location>
        <begin position="248"/>
        <end position="293"/>
    </location>
</feature>
<evidence type="ECO:0000259" key="2">
    <source>
        <dbReference type="SMART" id="SM00382"/>
    </source>
</evidence>
<sequence length="474" mass="51426">MEVGESVSVCNGMIRLQLLKIACERLAITRNGVNAMSVWDALVGQKRVSAQLKAVAEGDPKAIAQSWLICGSPGAGRSNVARAFAAALESPDRGASDEPTRITQEVLAGTHPDVKVLKTDRVTIGIDEVRDLIETSEQTPSISPWRIIIIEDVDRMLERTTNVLLKEIEEPSAHAIWLLCAPSAQDVLPTIRSRTRVVNLAVPRTSDVADYLVSAYEVEPALASRAARLSQGHIGVAKLYAGVSNDVQAGDGDDETDGGRSGHVVGTPTKKRNPSGVTTGRKVKGKGRGKAVLGRDQDPLRVLHDRDDLVVGVLSLGRASDAVLLAERLIDSAKSQAQSDIERDVARQEHDFRQANGLDDDERIPPQLRSAYNSIGKKDDVKRRVTRRSRDVLDRSINTMASIYRDVSVIQNDAEDAAGLINLENRDAITDLASRLTREGAVQRMDAIATARRRLNGNGNQLLDFEALLCALIV</sequence>
<dbReference type="EC" id="2.7.7.7" evidence="3"/>
<dbReference type="InterPro" id="IPR003593">
    <property type="entry name" value="AAA+_ATPase"/>
</dbReference>
<dbReference type="AlphaFoldDB" id="A0A080N4Q6"/>
<dbReference type="GO" id="GO:0003887">
    <property type="term" value="F:DNA-directed DNA polymerase activity"/>
    <property type="evidence" value="ECO:0007669"/>
    <property type="project" value="UniProtKB-EC"/>
</dbReference>
<dbReference type="PANTHER" id="PTHR11669">
    <property type="entry name" value="REPLICATION FACTOR C / DNA POLYMERASE III GAMMA-TAU SUBUNIT"/>
    <property type="match status" value="1"/>
</dbReference>
<evidence type="ECO:0000313" key="4">
    <source>
        <dbReference type="Proteomes" id="UP000028730"/>
    </source>
</evidence>
<keyword evidence="4" id="KW-1185">Reference proteome</keyword>
<dbReference type="SMART" id="SM00382">
    <property type="entry name" value="AAA"/>
    <property type="match status" value="1"/>
</dbReference>
<dbReference type="EMBL" id="ATLK01000001">
    <property type="protein sequence ID" value="KFF31620.1"/>
    <property type="molecule type" value="Genomic_DNA"/>
</dbReference>
<keyword evidence="3" id="KW-0808">Transferase</keyword>
<comment type="caution">
    <text evidence="3">The sequence shown here is derived from an EMBL/GenBank/DDBJ whole genome shotgun (WGS) entry which is preliminary data.</text>
</comment>
<dbReference type="InterPro" id="IPR050238">
    <property type="entry name" value="DNA_Rep/Repair_Clamp_Loader"/>
</dbReference>
<dbReference type="STRING" id="1341695.BBOMB_1005"/>
<reference evidence="3 4" key="1">
    <citation type="journal article" date="2014" name="Appl. Environ. Microbiol.">
        <title>Genomic encyclopedia of type strains of the genus Bifidobacterium.</title>
        <authorList>
            <person name="Milani C."/>
            <person name="Lugli G.A."/>
            <person name="Duranti S."/>
            <person name="Turroni F."/>
            <person name="Bottacini F."/>
            <person name="Mangifesta M."/>
            <person name="Sanchez B."/>
            <person name="Viappiani A."/>
            <person name="Mancabelli L."/>
            <person name="Taminiau B."/>
            <person name="Delcenserie V."/>
            <person name="Barrangou R."/>
            <person name="Margolles A."/>
            <person name="van Sinderen D."/>
            <person name="Ventura M."/>
        </authorList>
    </citation>
    <scope>NUCLEOTIDE SEQUENCE [LARGE SCALE GENOMIC DNA]</scope>
    <source>
        <strain evidence="3 4">DSM 19703</strain>
    </source>
</reference>
<organism evidence="3 4">
    <name type="scientific">Bifidobacterium bombi DSM 19703</name>
    <dbReference type="NCBI Taxonomy" id="1341695"/>
    <lineage>
        <taxon>Bacteria</taxon>
        <taxon>Bacillati</taxon>
        <taxon>Actinomycetota</taxon>
        <taxon>Actinomycetes</taxon>
        <taxon>Bifidobacteriales</taxon>
        <taxon>Bifidobacteriaceae</taxon>
        <taxon>Bifidobacterium</taxon>
    </lineage>
</organism>
<dbReference type="GO" id="GO:0006261">
    <property type="term" value="P:DNA-templated DNA replication"/>
    <property type="evidence" value="ECO:0007669"/>
    <property type="project" value="TreeGrafter"/>
</dbReference>
<gene>
    <name evidence="3" type="ORF">BBOMB_1005</name>
</gene>
<keyword evidence="3" id="KW-0548">Nucleotidyltransferase</keyword>
<evidence type="ECO:0000313" key="3">
    <source>
        <dbReference type="EMBL" id="KFF31620.1"/>
    </source>
</evidence>
<dbReference type="NCBIfam" id="NF005926">
    <property type="entry name" value="PRK07940.1"/>
    <property type="match status" value="1"/>
</dbReference>
<evidence type="ECO:0000256" key="1">
    <source>
        <dbReference type="SAM" id="MobiDB-lite"/>
    </source>
</evidence>
<proteinExistence type="predicted"/>
<dbReference type="InterPro" id="IPR027417">
    <property type="entry name" value="P-loop_NTPase"/>
</dbReference>
<name>A0A080N4Q6_9BIFI</name>
<dbReference type="SUPFAM" id="SSF52540">
    <property type="entry name" value="P-loop containing nucleoside triphosphate hydrolases"/>
    <property type="match status" value="1"/>
</dbReference>
<dbReference type="Pfam" id="PF13177">
    <property type="entry name" value="DNA_pol3_delta2"/>
    <property type="match status" value="1"/>
</dbReference>
<protein>
    <submittedName>
        <fullName evidence="3">DNA polymerase III, delta' subunit</fullName>
        <ecNumber evidence="3">2.7.7.7</ecNumber>
    </submittedName>
</protein>
<accession>A0A080N4Q6</accession>